<dbReference type="InterPro" id="IPR002104">
    <property type="entry name" value="Integrase_catalytic"/>
</dbReference>
<proteinExistence type="predicted"/>
<name>A0A395VU30_BACOV</name>
<dbReference type="Pfam" id="PF13102">
    <property type="entry name" value="Phage_int_SAM_5"/>
    <property type="match status" value="1"/>
</dbReference>
<dbReference type="PROSITE" id="PS51898">
    <property type="entry name" value="TYR_RECOMBINASE"/>
    <property type="match status" value="1"/>
</dbReference>
<evidence type="ECO:0008006" key="9">
    <source>
        <dbReference type="Google" id="ProtNLM"/>
    </source>
</evidence>
<dbReference type="Pfam" id="PF00589">
    <property type="entry name" value="Phage_integrase"/>
    <property type="match status" value="1"/>
</dbReference>
<evidence type="ECO:0000256" key="1">
    <source>
        <dbReference type="ARBA" id="ARBA00022908"/>
    </source>
</evidence>
<evidence type="ECO:0000256" key="3">
    <source>
        <dbReference type="ARBA" id="ARBA00023172"/>
    </source>
</evidence>
<keyword evidence="3" id="KW-0233">DNA recombination</keyword>
<dbReference type="Gene3D" id="1.10.443.10">
    <property type="entry name" value="Intergrase catalytic core"/>
    <property type="match status" value="1"/>
</dbReference>
<dbReference type="RefSeq" id="WP_118419407.1">
    <property type="nucleotide sequence ID" value="NZ_CAKJYT010000019.1"/>
</dbReference>
<keyword evidence="2 4" id="KW-0238">DNA-binding</keyword>
<dbReference type="Proteomes" id="UP000266492">
    <property type="component" value="Unassembled WGS sequence"/>
</dbReference>
<gene>
    <name evidence="7" type="ORF">DWX70_26880</name>
</gene>
<feature type="domain" description="Tyr recombinase" evidence="5">
    <location>
        <begin position="248"/>
        <end position="444"/>
    </location>
</feature>
<accession>A0A395VU30</accession>
<dbReference type="SUPFAM" id="SSF56349">
    <property type="entry name" value="DNA breaking-rejoining enzymes"/>
    <property type="match status" value="1"/>
</dbReference>
<dbReference type="InterPro" id="IPR011010">
    <property type="entry name" value="DNA_brk_join_enz"/>
</dbReference>
<dbReference type="Gene3D" id="1.10.150.130">
    <property type="match status" value="1"/>
</dbReference>
<evidence type="ECO:0000313" key="8">
    <source>
        <dbReference type="Proteomes" id="UP000266492"/>
    </source>
</evidence>
<sequence length="611" mass="71923">MQQQVFINDMRANFNLRRPKGDKPTNIYFVVRVGKRQLKLSTGVKVYPDHWNVRKQEAYISVRLSELDNLNNTIVNDKLEELKMNFAEYKQYLCDHPSELDRGVELLKKYVYKNNIMESQGLVLNPISWLEENIKEDANLTNTGRNSTKNQYLSYLKKFSKFLEVKGIEIKTFEEINSKLLSSFRDYLANDYVFIKKGKETHLKRDYINSLIIILITILKRAVEAGLLENHKYVDIVVKPLVDKEDDENEIYLRDEEVLLLYNYKPLNERDEMVKDLFILNCVTGQRISDTEKLDDVVNNVSGIDYITLVQRKTGKKVSFSLVFELAKKILVDKYNYQLPECKDYLINRHIKRIAKEAGITGTEIIQEHRGSDSDAIQLIKERSECITTHTGRRTFISLLKLRGWDSTKIQRYSGHKDMQMVEKYCKLKDIDYELYERNKRLYPDKLLKLVSETDYEGVLEQKSISQTIIPCKQKVKVLDYLFKEATLLKLQEYQKNGINIYKLKETVDVINAIKDIKRIDKVKVFLEGIDKTQLYERVNVLEPIIYKIARHNLDIVLYQLFQQKVVELKLSDSIKEVTEEDRINELWAMDYADKELEFQDTEPETDSEIL</sequence>
<dbReference type="PROSITE" id="PS51900">
    <property type="entry name" value="CB"/>
    <property type="match status" value="1"/>
</dbReference>
<dbReference type="GO" id="GO:0006310">
    <property type="term" value="P:DNA recombination"/>
    <property type="evidence" value="ECO:0007669"/>
    <property type="project" value="UniProtKB-KW"/>
</dbReference>
<reference evidence="7 8" key="1">
    <citation type="submission" date="2018-08" db="EMBL/GenBank/DDBJ databases">
        <title>A genome reference for cultivated species of the human gut microbiota.</title>
        <authorList>
            <person name="Zou Y."/>
            <person name="Xue W."/>
            <person name="Luo G."/>
        </authorList>
    </citation>
    <scope>NUCLEOTIDE SEQUENCE [LARGE SCALE GENOMIC DNA]</scope>
    <source>
        <strain evidence="7 8">AF20-9LB</strain>
    </source>
</reference>
<dbReference type="EMBL" id="QRVZ01000051">
    <property type="protein sequence ID" value="RGS77642.1"/>
    <property type="molecule type" value="Genomic_DNA"/>
</dbReference>
<evidence type="ECO:0000256" key="2">
    <source>
        <dbReference type="ARBA" id="ARBA00023125"/>
    </source>
</evidence>
<evidence type="ECO:0000259" key="6">
    <source>
        <dbReference type="PROSITE" id="PS51900"/>
    </source>
</evidence>
<organism evidence="7 8">
    <name type="scientific">Bacteroides ovatus</name>
    <dbReference type="NCBI Taxonomy" id="28116"/>
    <lineage>
        <taxon>Bacteria</taxon>
        <taxon>Pseudomonadati</taxon>
        <taxon>Bacteroidota</taxon>
        <taxon>Bacteroidia</taxon>
        <taxon>Bacteroidales</taxon>
        <taxon>Bacteroidaceae</taxon>
        <taxon>Bacteroides</taxon>
    </lineage>
</organism>
<keyword evidence="1" id="KW-0229">DNA integration</keyword>
<dbReference type="InterPro" id="IPR013762">
    <property type="entry name" value="Integrase-like_cat_sf"/>
</dbReference>
<evidence type="ECO:0000313" key="7">
    <source>
        <dbReference type="EMBL" id="RGS77642.1"/>
    </source>
</evidence>
<protein>
    <recommendedName>
        <fullName evidence="9">Site-specific integrase</fullName>
    </recommendedName>
</protein>
<dbReference type="AlphaFoldDB" id="A0A395VU30"/>
<evidence type="ECO:0000259" key="5">
    <source>
        <dbReference type="PROSITE" id="PS51898"/>
    </source>
</evidence>
<dbReference type="InterPro" id="IPR010998">
    <property type="entry name" value="Integrase_recombinase_N"/>
</dbReference>
<dbReference type="InterPro" id="IPR044068">
    <property type="entry name" value="CB"/>
</dbReference>
<comment type="caution">
    <text evidence="7">The sequence shown here is derived from an EMBL/GenBank/DDBJ whole genome shotgun (WGS) entry which is preliminary data.</text>
</comment>
<evidence type="ECO:0000256" key="4">
    <source>
        <dbReference type="PROSITE-ProRule" id="PRU01248"/>
    </source>
</evidence>
<feature type="domain" description="Core-binding (CB)" evidence="6">
    <location>
        <begin position="124"/>
        <end position="223"/>
    </location>
</feature>
<dbReference type="GO" id="GO:0015074">
    <property type="term" value="P:DNA integration"/>
    <property type="evidence" value="ECO:0007669"/>
    <property type="project" value="UniProtKB-KW"/>
</dbReference>
<dbReference type="GO" id="GO:0003677">
    <property type="term" value="F:DNA binding"/>
    <property type="evidence" value="ECO:0007669"/>
    <property type="project" value="UniProtKB-UniRule"/>
</dbReference>
<dbReference type="InterPro" id="IPR025269">
    <property type="entry name" value="SAM-like_dom"/>
</dbReference>